<comment type="caution">
    <text evidence="2">The sequence shown here is derived from an EMBL/GenBank/DDBJ whole genome shotgun (WGS) entry which is preliminary data.</text>
</comment>
<organism evidence="2 3">
    <name type="scientific">Dactylellina haptotyla (strain CBS 200.50)</name>
    <name type="common">Nematode-trapping fungus</name>
    <name type="synonym">Monacrosporium haptotylum</name>
    <dbReference type="NCBI Taxonomy" id="1284197"/>
    <lineage>
        <taxon>Eukaryota</taxon>
        <taxon>Fungi</taxon>
        <taxon>Dikarya</taxon>
        <taxon>Ascomycota</taxon>
        <taxon>Pezizomycotina</taxon>
        <taxon>Orbiliomycetes</taxon>
        <taxon>Orbiliales</taxon>
        <taxon>Orbiliaceae</taxon>
        <taxon>Dactylellina</taxon>
    </lineage>
</organism>
<reference evidence="2 3" key="1">
    <citation type="journal article" date="2013" name="PLoS Genet.">
        <title>Genomic mechanisms accounting for the adaptation to parasitism in nematode-trapping fungi.</title>
        <authorList>
            <person name="Meerupati T."/>
            <person name="Andersson K.M."/>
            <person name="Friman E."/>
            <person name="Kumar D."/>
            <person name="Tunlid A."/>
            <person name="Ahren D."/>
        </authorList>
    </citation>
    <scope>NUCLEOTIDE SEQUENCE [LARGE SCALE GENOMIC DNA]</scope>
    <source>
        <strain evidence="2 3">CBS 200.50</strain>
    </source>
</reference>
<dbReference type="HOGENOM" id="CLU_767314_0_0_1"/>
<dbReference type="InterPro" id="IPR001810">
    <property type="entry name" value="F-box_dom"/>
</dbReference>
<name>S8A2J0_DACHA</name>
<accession>S8A2J0</accession>
<dbReference type="SUPFAM" id="SSF81383">
    <property type="entry name" value="F-box domain"/>
    <property type="match status" value="1"/>
</dbReference>
<gene>
    <name evidence="2" type="ORF">H072_11248</name>
</gene>
<evidence type="ECO:0000313" key="2">
    <source>
        <dbReference type="EMBL" id="EPS35366.1"/>
    </source>
</evidence>
<dbReference type="InterPro" id="IPR036047">
    <property type="entry name" value="F-box-like_dom_sf"/>
</dbReference>
<protein>
    <recommendedName>
        <fullName evidence="1">F-box domain-containing protein</fullName>
    </recommendedName>
</protein>
<dbReference type="AlphaFoldDB" id="S8A2J0"/>
<sequence length="361" mass="40661">MASLSLLPIEIIHNIAKSLDEGDLLALRMTSKALNNNTVEAHLDSLYSCCHVCLLHSSLHDLVTTSRNNLVNFRVRHLVISNLVPRDLNYRYYNEEYDDPDAIEVIMNAATGVLESQISGDKTLETLWYKYFDVSETREGLPEEIGYLALAFTGLSNLRTIEFAHRLPRFGNADRKGLNNLAQSPAIMSGNHNSQEYVRTNLSGKIWGVVMSAIALSQLQNLENIGCKDLSDGFTLPYLWLSDFHRFSKTYSPLLNLKSVEFEFGIMYSEISAAALVGPALFSWLTVVGRSLRSLKINIYLGRTRQYSFGLLSASSGPVYLKSGRLLKLEYLSLEGLELDVDDLEGMSMTWKNFWDTLEIH</sequence>
<dbReference type="Pfam" id="PF00646">
    <property type="entry name" value="F-box"/>
    <property type="match status" value="1"/>
</dbReference>
<dbReference type="CDD" id="cd09917">
    <property type="entry name" value="F-box_SF"/>
    <property type="match status" value="1"/>
</dbReference>
<evidence type="ECO:0000259" key="1">
    <source>
        <dbReference type="PROSITE" id="PS50181"/>
    </source>
</evidence>
<dbReference type="OrthoDB" id="5279008at2759"/>
<feature type="domain" description="F-box" evidence="1">
    <location>
        <begin position="1"/>
        <end position="50"/>
    </location>
</feature>
<dbReference type="EMBL" id="AQGS01001161">
    <property type="protein sequence ID" value="EPS35366.1"/>
    <property type="molecule type" value="Genomic_DNA"/>
</dbReference>
<reference evidence="3" key="2">
    <citation type="submission" date="2013-04" db="EMBL/GenBank/DDBJ databases">
        <title>Genomic mechanisms accounting for the adaptation to parasitism in nematode-trapping fungi.</title>
        <authorList>
            <person name="Ahren D.G."/>
        </authorList>
    </citation>
    <scope>NUCLEOTIDE SEQUENCE [LARGE SCALE GENOMIC DNA]</scope>
    <source>
        <strain evidence="3">CBS 200.50</strain>
    </source>
</reference>
<evidence type="ECO:0000313" key="3">
    <source>
        <dbReference type="Proteomes" id="UP000015100"/>
    </source>
</evidence>
<dbReference type="Proteomes" id="UP000015100">
    <property type="component" value="Unassembled WGS sequence"/>
</dbReference>
<keyword evidence="3" id="KW-1185">Reference proteome</keyword>
<proteinExistence type="predicted"/>
<dbReference type="PROSITE" id="PS50181">
    <property type="entry name" value="FBOX"/>
    <property type="match status" value="1"/>
</dbReference>